<evidence type="ECO:0000256" key="2">
    <source>
        <dbReference type="ARBA" id="ARBA00023125"/>
    </source>
</evidence>
<evidence type="ECO:0000256" key="3">
    <source>
        <dbReference type="ARBA" id="ARBA00023163"/>
    </source>
</evidence>
<evidence type="ECO:0000259" key="5">
    <source>
        <dbReference type="PROSITE" id="PS50949"/>
    </source>
</evidence>
<dbReference type="InterPro" id="IPR011711">
    <property type="entry name" value="GntR_C"/>
</dbReference>
<dbReference type="Gene3D" id="1.20.120.530">
    <property type="entry name" value="GntR ligand-binding domain-like"/>
    <property type="match status" value="1"/>
</dbReference>
<evidence type="ECO:0000256" key="4">
    <source>
        <dbReference type="SAM" id="MobiDB-lite"/>
    </source>
</evidence>
<reference evidence="6" key="1">
    <citation type="journal article" date="2021" name="PeerJ">
        <title>Extensive microbial diversity within the chicken gut microbiome revealed by metagenomics and culture.</title>
        <authorList>
            <person name="Gilroy R."/>
            <person name="Ravi A."/>
            <person name="Getino M."/>
            <person name="Pursley I."/>
            <person name="Horton D.L."/>
            <person name="Alikhan N.F."/>
            <person name="Baker D."/>
            <person name="Gharbi K."/>
            <person name="Hall N."/>
            <person name="Watson M."/>
            <person name="Adriaenssens E.M."/>
            <person name="Foster-Nyarko E."/>
            <person name="Jarju S."/>
            <person name="Secka A."/>
            <person name="Antonio M."/>
            <person name="Oren A."/>
            <person name="Chaudhuri R.R."/>
            <person name="La Ragione R."/>
            <person name="Hildebrand F."/>
            <person name="Pallen M.J."/>
        </authorList>
    </citation>
    <scope>NUCLEOTIDE SEQUENCE</scope>
    <source>
        <strain evidence="6">ChiGjej5B5-7349</strain>
    </source>
</reference>
<dbReference type="GO" id="GO:0003677">
    <property type="term" value="F:DNA binding"/>
    <property type="evidence" value="ECO:0007669"/>
    <property type="project" value="UniProtKB-KW"/>
</dbReference>
<dbReference type="Gene3D" id="1.10.10.10">
    <property type="entry name" value="Winged helix-like DNA-binding domain superfamily/Winged helix DNA-binding domain"/>
    <property type="match status" value="1"/>
</dbReference>
<comment type="caution">
    <text evidence="6">The sequence shown here is derived from an EMBL/GenBank/DDBJ whole genome shotgun (WGS) entry which is preliminary data.</text>
</comment>
<name>A0A921MGC1_9MICO</name>
<protein>
    <submittedName>
        <fullName evidence="6">GntR family transcriptional regulator</fullName>
    </submittedName>
</protein>
<organism evidence="6 7">
    <name type="scientific">Brevibacterium senegalense</name>
    <dbReference type="NCBI Taxonomy" id="1033736"/>
    <lineage>
        <taxon>Bacteria</taxon>
        <taxon>Bacillati</taxon>
        <taxon>Actinomycetota</taxon>
        <taxon>Actinomycetes</taxon>
        <taxon>Micrococcales</taxon>
        <taxon>Brevibacteriaceae</taxon>
        <taxon>Brevibacterium</taxon>
    </lineage>
</organism>
<dbReference type="SMART" id="SM00895">
    <property type="entry name" value="FCD"/>
    <property type="match status" value="1"/>
</dbReference>
<dbReference type="EMBL" id="DYUK01000226">
    <property type="protein sequence ID" value="HJG80829.1"/>
    <property type="molecule type" value="Genomic_DNA"/>
</dbReference>
<feature type="region of interest" description="Disordered" evidence="4">
    <location>
        <begin position="1"/>
        <end position="60"/>
    </location>
</feature>
<dbReference type="Pfam" id="PF07729">
    <property type="entry name" value="FCD"/>
    <property type="match status" value="1"/>
</dbReference>
<dbReference type="Proteomes" id="UP000784435">
    <property type="component" value="Unassembled WGS sequence"/>
</dbReference>
<dbReference type="PANTHER" id="PTHR43537:SF24">
    <property type="entry name" value="GLUCONATE OPERON TRANSCRIPTIONAL REPRESSOR"/>
    <property type="match status" value="1"/>
</dbReference>
<dbReference type="InterPro" id="IPR036388">
    <property type="entry name" value="WH-like_DNA-bd_sf"/>
</dbReference>
<keyword evidence="3" id="KW-0804">Transcription</keyword>
<feature type="compositionally biased region" description="Low complexity" evidence="4">
    <location>
        <begin position="47"/>
        <end position="60"/>
    </location>
</feature>
<dbReference type="PANTHER" id="PTHR43537">
    <property type="entry name" value="TRANSCRIPTIONAL REGULATOR, GNTR FAMILY"/>
    <property type="match status" value="1"/>
</dbReference>
<reference evidence="6" key="2">
    <citation type="submission" date="2021-09" db="EMBL/GenBank/DDBJ databases">
        <authorList>
            <person name="Gilroy R."/>
        </authorList>
    </citation>
    <scope>NUCLEOTIDE SEQUENCE</scope>
    <source>
        <strain evidence="6">ChiGjej5B5-7349</strain>
    </source>
</reference>
<dbReference type="SUPFAM" id="SSF48008">
    <property type="entry name" value="GntR ligand-binding domain-like"/>
    <property type="match status" value="1"/>
</dbReference>
<keyword evidence="1" id="KW-0805">Transcription regulation</keyword>
<feature type="domain" description="HTH gntR-type" evidence="5">
    <location>
        <begin position="62"/>
        <end position="129"/>
    </location>
</feature>
<dbReference type="PROSITE" id="PS50949">
    <property type="entry name" value="HTH_GNTR"/>
    <property type="match status" value="1"/>
</dbReference>
<evidence type="ECO:0000313" key="7">
    <source>
        <dbReference type="Proteomes" id="UP000784435"/>
    </source>
</evidence>
<gene>
    <name evidence="6" type="ORF">K8V08_10505</name>
</gene>
<dbReference type="AlphaFoldDB" id="A0A921MGC1"/>
<dbReference type="GO" id="GO:0003700">
    <property type="term" value="F:DNA-binding transcription factor activity"/>
    <property type="evidence" value="ECO:0007669"/>
    <property type="project" value="InterPro"/>
</dbReference>
<dbReference type="SMART" id="SM00345">
    <property type="entry name" value="HTH_GNTR"/>
    <property type="match status" value="1"/>
</dbReference>
<dbReference type="Pfam" id="PF00392">
    <property type="entry name" value="GntR"/>
    <property type="match status" value="1"/>
</dbReference>
<proteinExistence type="predicted"/>
<dbReference type="InterPro" id="IPR000524">
    <property type="entry name" value="Tscrpt_reg_HTH_GntR"/>
</dbReference>
<evidence type="ECO:0000256" key="1">
    <source>
        <dbReference type="ARBA" id="ARBA00023015"/>
    </source>
</evidence>
<keyword evidence="2" id="KW-0238">DNA-binding</keyword>
<accession>A0A921MGC1</accession>
<feature type="compositionally biased region" description="Low complexity" evidence="4">
    <location>
        <begin position="18"/>
        <end position="27"/>
    </location>
</feature>
<evidence type="ECO:0000313" key="6">
    <source>
        <dbReference type="EMBL" id="HJG80829.1"/>
    </source>
</evidence>
<dbReference type="InterPro" id="IPR036390">
    <property type="entry name" value="WH_DNA-bd_sf"/>
</dbReference>
<dbReference type="CDD" id="cd07377">
    <property type="entry name" value="WHTH_GntR"/>
    <property type="match status" value="1"/>
</dbReference>
<dbReference type="SUPFAM" id="SSF46785">
    <property type="entry name" value="Winged helix' DNA-binding domain"/>
    <property type="match status" value="1"/>
</dbReference>
<dbReference type="InterPro" id="IPR008920">
    <property type="entry name" value="TF_FadR/GntR_C"/>
</dbReference>
<sequence length="274" mass="29522">MAGDTGGNPVRAKGGGEVSEASSGSGARPFPGSSDGLVAGSSVGPTSSSAQSIASSSARGGSSAAERAYRHLRDAILEGELAAGEMLGESGLADRLGMSRTPVRAALVRLQDEQWVTIYPKRGALVNGLSVRDIAEVADARYVLEAAAVQRATPGMIERLVPRLEESLKAQARALAAQDLRAFIDATTGFHRMFVEVSGNDVLLEMSDRLADRRRYMLFRQGERLIERREEMLAEHRELIDALRERDVVRFAEALRGHLRDTHEAAVDPVTFVP</sequence>